<dbReference type="InterPro" id="IPR002716">
    <property type="entry name" value="PIN_dom"/>
</dbReference>
<dbReference type="InterPro" id="IPR033770">
    <property type="entry name" value="RRP44_S1"/>
</dbReference>
<feature type="compositionally biased region" description="Basic and acidic residues" evidence="11">
    <location>
        <begin position="320"/>
        <end position="331"/>
    </location>
</feature>
<evidence type="ECO:0000313" key="15">
    <source>
        <dbReference type="Proteomes" id="UP000054845"/>
    </source>
</evidence>
<dbReference type="GO" id="GO:0000177">
    <property type="term" value="C:cytoplasmic exosome (RNase complex)"/>
    <property type="evidence" value="ECO:0007669"/>
    <property type="project" value="TreeGrafter"/>
</dbReference>
<dbReference type="PANTHER" id="PTHR23355">
    <property type="entry name" value="RIBONUCLEASE"/>
    <property type="match status" value="1"/>
</dbReference>
<feature type="compositionally biased region" description="Acidic residues" evidence="11">
    <location>
        <begin position="296"/>
        <end position="319"/>
    </location>
</feature>
<dbReference type="InterPro" id="IPR029060">
    <property type="entry name" value="PIN-like_dom_sf"/>
</dbReference>
<dbReference type="InterPro" id="IPR012340">
    <property type="entry name" value="NA-bd_OB-fold"/>
</dbReference>
<evidence type="ECO:0000313" key="14">
    <source>
        <dbReference type="EMBL" id="CEH19582.1"/>
    </source>
</evidence>
<dbReference type="FunFam" id="2.40.50.700:FF:000001">
    <property type="entry name" value="Exosome complex exonuclease exoribonuclease (Rrp44)"/>
    <property type="match status" value="1"/>
</dbReference>
<dbReference type="Gene3D" id="2.40.50.700">
    <property type="match status" value="1"/>
</dbReference>
<keyword evidence="15" id="KW-1185">Reference proteome</keyword>
<keyword evidence="5" id="KW-0378">Hydrolase</keyword>
<dbReference type="SUPFAM" id="SSF50249">
    <property type="entry name" value="Nucleic acid-binding proteins"/>
    <property type="match status" value="3"/>
</dbReference>
<dbReference type="Pfam" id="PF17215">
    <property type="entry name" value="Rrp44_S1"/>
    <property type="match status" value="1"/>
</dbReference>
<keyword evidence="6" id="KW-0271">Exosome</keyword>
<proteinExistence type="inferred from homology"/>
<feature type="domain" description="RNB" evidence="13">
    <location>
        <begin position="480"/>
        <end position="713"/>
    </location>
</feature>
<feature type="region of interest" description="Disordered" evidence="11">
    <location>
        <begin position="1"/>
        <end position="25"/>
    </location>
</feature>
<evidence type="ECO:0000256" key="5">
    <source>
        <dbReference type="ARBA" id="ARBA00022801"/>
    </source>
</evidence>
<evidence type="ECO:0000256" key="3">
    <source>
        <dbReference type="ARBA" id="ARBA00022552"/>
    </source>
</evidence>
<name>A0A0P1BRJ8_9BASI</name>
<dbReference type="Gene3D" id="2.40.50.140">
    <property type="entry name" value="Nucleic acid-binding proteins"/>
    <property type="match status" value="1"/>
</dbReference>
<dbReference type="InterPro" id="IPR001900">
    <property type="entry name" value="RNase_II/R"/>
</dbReference>
<dbReference type="GO" id="GO:0071031">
    <property type="term" value="P:nuclear mRNA surveillance of mRNA 3'-end processing"/>
    <property type="evidence" value="ECO:0007669"/>
    <property type="project" value="TreeGrafter"/>
</dbReference>
<dbReference type="GO" id="GO:0003723">
    <property type="term" value="F:RNA binding"/>
    <property type="evidence" value="ECO:0007669"/>
    <property type="project" value="UniProtKB-KW"/>
</dbReference>
<keyword evidence="9" id="KW-0539">Nucleus</keyword>
<feature type="domain" description="PIN" evidence="12">
    <location>
        <begin position="89"/>
        <end position="217"/>
    </location>
</feature>
<dbReference type="GO" id="GO:0000175">
    <property type="term" value="F:3'-5'-RNA exonuclease activity"/>
    <property type="evidence" value="ECO:0007669"/>
    <property type="project" value="TreeGrafter"/>
</dbReference>
<dbReference type="AlphaFoldDB" id="A0A0P1BRJ8"/>
<dbReference type="CDD" id="cd09862">
    <property type="entry name" value="PIN_Rrp44-like"/>
    <property type="match status" value="1"/>
</dbReference>
<keyword evidence="8" id="KW-0694">RNA-binding</keyword>
<evidence type="ECO:0000256" key="7">
    <source>
        <dbReference type="ARBA" id="ARBA00022839"/>
    </source>
</evidence>
<evidence type="ECO:0000259" key="12">
    <source>
        <dbReference type="SMART" id="SM00670"/>
    </source>
</evidence>
<dbReference type="Pfam" id="PF17216">
    <property type="entry name" value="Rrp44_CSD1"/>
    <property type="match status" value="1"/>
</dbReference>
<dbReference type="GO" id="GO:0000176">
    <property type="term" value="C:nuclear exosome (RNase complex)"/>
    <property type="evidence" value="ECO:0007669"/>
    <property type="project" value="UniProtKB-ARBA"/>
</dbReference>
<dbReference type="Pfam" id="PF13638">
    <property type="entry name" value="PIN_4"/>
    <property type="match status" value="1"/>
</dbReference>
<comment type="subcellular location">
    <subcellularLocation>
        <location evidence="1">Nucleus</location>
    </subcellularLocation>
</comment>
<feature type="region of interest" description="Disordered" evidence="11">
    <location>
        <begin position="281"/>
        <end position="344"/>
    </location>
</feature>
<dbReference type="GO" id="GO:0006364">
    <property type="term" value="P:rRNA processing"/>
    <property type="evidence" value="ECO:0007669"/>
    <property type="project" value="UniProtKB-KW"/>
</dbReference>
<keyword evidence="7" id="KW-0269">Exonuclease</keyword>
<dbReference type="InterPro" id="IPR033771">
    <property type="entry name" value="Rrp44_CSD1"/>
</dbReference>
<accession>A0A0P1BRJ8</accession>
<dbReference type="EMBL" id="CCYA01000389">
    <property type="protein sequence ID" value="CEH19582.1"/>
    <property type="molecule type" value="Genomic_DNA"/>
</dbReference>
<dbReference type="Pfam" id="PF00773">
    <property type="entry name" value="RNB"/>
    <property type="match status" value="1"/>
</dbReference>
<evidence type="ECO:0000256" key="6">
    <source>
        <dbReference type="ARBA" id="ARBA00022835"/>
    </source>
</evidence>
<keyword evidence="3" id="KW-0698">rRNA processing</keyword>
<dbReference type="InterPro" id="IPR041505">
    <property type="entry name" value="Dis3_CSD2"/>
</dbReference>
<dbReference type="Pfam" id="PF17849">
    <property type="entry name" value="OB_Dis3"/>
    <property type="match status" value="1"/>
</dbReference>
<dbReference type="GO" id="GO:0016075">
    <property type="term" value="P:rRNA catabolic process"/>
    <property type="evidence" value="ECO:0007669"/>
    <property type="project" value="TreeGrafter"/>
</dbReference>
<dbReference type="Proteomes" id="UP000054845">
    <property type="component" value="Unassembled WGS sequence"/>
</dbReference>
<dbReference type="SMART" id="SM00955">
    <property type="entry name" value="RNB"/>
    <property type="match status" value="1"/>
</dbReference>
<evidence type="ECO:0000256" key="9">
    <source>
        <dbReference type="ARBA" id="ARBA00023242"/>
    </source>
</evidence>
<dbReference type="SMART" id="SM00670">
    <property type="entry name" value="PINc"/>
    <property type="match status" value="1"/>
</dbReference>
<evidence type="ECO:0000256" key="4">
    <source>
        <dbReference type="ARBA" id="ARBA00022722"/>
    </source>
</evidence>
<comment type="similarity">
    <text evidence="2">Belongs to the RNR ribonuclease family.</text>
</comment>
<dbReference type="GO" id="GO:0004519">
    <property type="term" value="F:endonuclease activity"/>
    <property type="evidence" value="ECO:0007669"/>
    <property type="project" value="TreeGrafter"/>
</dbReference>
<evidence type="ECO:0000256" key="8">
    <source>
        <dbReference type="ARBA" id="ARBA00022884"/>
    </source>
</evidence>
<protein>
    <recommendedName>
        <fullName evidence="10">Ribosomal RNA-processing protein 44</fullName>
    </recommendedName>
</protein>
<sequence length="862" mass="95381">MSAITIQKRPLASTSASTDLSRTSHRRRTLRGNVVRVVRERYLREDIACGVAGCPVSSCKNAIKLRLAAEKIPATGTRNGSIANGTQAFVCIIDSNVALGQMDLLESMLGNLPGKTPAALTFSSIVVPQTVLEEVRHRSLPLYNRLSALLDAPESSWVRFWNEAASATATVRQPGETPNDHADRAIRSVAEYYRSHLEQRKAPLEAVLLTDDRDNMTKARAAGLISLNGHFNASQYNVLEGSVRSDALGQAILIRGREAMNRAIDGDIVAVRLLPESQWLTETDEVKGGSGGNDDAGSDEEDDEAREEQLREEEQEDQEERQALARQERRARSSGGKPQPTGKVVGVVRRNWRSYVCTLDARTLPPSAFSSTGATSLLALPVSSRIPRIRIRTRQVSSLIDQKVLVALDDWRISSRYPDGHFVRALGRTESNEAEQESLLLEHDVPYRPFSTAVLDCLPSEGDSWKVSPKEQAGPAWRDRVDLRAEQICSIDPPGCQDIDDALHAKILPNGNVEAGVHIADVSYFVRSETPMDSEAASRGTTVYLVDKRIDMLPHLLGTNLCSLRPHVERLAFSAIWELNPKTADIVSVRFHKSVIASKEAFTYEEAQLRKDDPRKKDAITQSIRLLNDLAIKLKGKRMQAGALNLASPEVRIHLDSAESTAPIDVEQKEMRETNSLVEEFMLLANIYTHFTSPIRRYADVLTHRQLAAAIAYEPLPANLQNKGHVEKVLNNVNKRHRGAQQAGRASVEYWVGLSIARKNQEAGGSAKSFGTGEIKLHEDAFVIRTFRNGIAVFVSAYGLEGLITFDKDCDFDGEQYTVRVPATVSGLKQDLILGIFDRVRVEIGTEKDKNTQRSRVKMALL</sequence>
<dbReference type="Gene3D" id="3.40.50.1010">
    <property type="entry name" value="5'-nuclease"/>
    <property type="match status" value="1"/>
</dbReference>
<evidence type="ECO:0000256" key="11">
    <source>
        <dbReference type="SAM" id="MobiDB-lite"/>
    </source>
</evidence>
<dbReference type="InterPro" id="IPR050180">
    <property type="entry name" value="RNR_Ribonuclease"/>
</dbReference>
<dbReference type="OrthoDB" id="372421at2759"/>
<dbReference type="PANTHER" id="PTHR23355:SF35">
    <property type="entry name" value="EXOSOME COMPLEX EXONUCLEASE RRP44"/>
    <property type="match status" value="1"/>
</dbReference>
<keyword evidence="4" id="KW-0540">Nuclease</keyword>
<dbReference type="STRING" id="401625.A0A0P1BRJ8"/>
<evidence type="ECO:0000256" key="1">
    <source>
        <dbReference type="ARBA" id="ARBA00004123"/>
    </source>
</evidence>
<evidence type="ECO:0000259" key="13">
    <source>
        <dbReference type="SMART" id="SM00955"/>
    </source>
</evidence>
<evidence type="ECO:0000256" key="10">
    <source>
        <dbReference type="ARBA" id="ARBA00077930"/>
    </source>
</evidence>
<reference evidence="14 15" key="1">
    <citation type="submission" date="2014-09" db="EMBL/GenBank/DDBJ databases">
        <authorList>
            <person name="Magalhaes I.L.F."/>
            <person name="Oliveira U."/>
            <person name="Santos F.R."/>
            <person name="Vidigal T.H.D.A."/>
            <person name="Brescovit A.D."/>
            <person name="Santos A.J."/>
        </authorList>
    </citation>
    <scope>NUCLEOTIDE SEQUENCE [LARGE SCALE GENOMIC DNA]</scope>
</reference>
<organism evidence="14 15">
    <name type="scientific">Ceraceosorus bombacis</name>
    <dbReference type="NCBI Taxonomy" id="401625"/>
    <lineage>
        <taxon>Eukaryota</taxon>
        <taxon>Fungi</taxon>
        <taxon>Dikarya</taxon>
        <taxon>Basidiomycota</taxon>
        <taxon>Ustilaginomycotina</taxon>
        <taxon>Exobasidiomycetes</taxon>
        <taxon>Ceraceosorales</taxon>
        <taxon>Ceraceosoraceae</taxon>
        <taxon>Ceraceosorus</taxon>
    </lineage>
</organism>
<dbReference type="SUPFAM" id="SSF88723">
    <property type="entry name" value="PIN domain-like"/>
    <property type="match status" value="1"/>
</dbReference>
<evidence type="ECO:0000256" key="2">
    <source>
        <dbReference type="ARBA" id="ARBA00005785"/>
    </source>
</evidence>